<reference evidence="6 9" key="2">
    <citation type="submission" date="2022-05" db="EMBL/GenBank/DDBJ databases">
        <title>Genome Sequencing of Bee-Associated Microbes.</title>
        <authorList>
            <person name="Dunlap C."/>
        </authorList>
    </citation>
    <scope>NUCLEOTIDE SEQUENCE [LARGE SCALE GENOMIC DNA]</scope>
    <source>
        <strain evidence="6 9">NRRL B-23120</strain>
    </source>
</reference>
<dbReference type="GeneID" id="95375916"/>
<dbReference type="KEGG" id="pchi:PC41400_13960"/>
<keyword evidence="4" id="KW-0472">Membrane</keyword>
<dbReference type="PROSITE" id="PS51257">
    <property type="entry name" value="PROKAR_LIPOPROTEIN"/>
    <property type="match status" value="1"/>
</dbReference>
<evidence type="ECO:0000259" key="5">
    <source>
        <dbReference type="PROSITE" id="PS01124"/>
    </source>
</evidence>
<dbReference type="EMBL" id="JAMDMJ010000033">
    <property type="protein sequence ID" value="MCY9598655.1"/>
    <property type="molecule type" value="Genomic_DNA"/>
</dbReference>
<evidence type="ECO:0000313" key="9">
    <source>
        <dbReference type="Proteomes" id="UP001527202"/>
    </source>
</evidence>
<dbReference type="Proteomes" id="UP001527202">
    <property type="component" value="Unassembled WGS sequence"/>
</dbReference>
<dbReference type="PROSITE" id="PS00041">
    <property type="entry name" value="HTH_ARAC_FAMILY_1"/>
    <property type="match status" value="1"/>
</dbReference>
<dbReference type="RefSeq" id="WP_042227861.1">
    <property type="nucleotide sequence ID" value="NZ_CP026520.1"/>
</dbReference>
<feature type="transmembrane region" description="Helical" evidence="4">
    <location>
        <begin position="20"/>
        <end position="45"/>
    </location>
</feature>
<dbReference type="Proteomes" id="UP000288943">
    <property type="component" value="Chromosome"/>
</dbReference>
<dbReference type="AlphaFoldDB" id="A0A410WWR3"/>
<dbReference type="GO" id="GO:0043565">
    <property type="term" value="F:sequence-specific DNA binding"/>
    <property type="evidence" value="ECO:0007669"/>
    <property type="project" value="InterPro"/>
</dbReference>
<dbReference type="InterPro" id="IPR018060">
    <property type="entry name" value="HTH_AraC"/>
</dbReference>
<feature type="transmembrane region" description="Helical" evidence="4">
    <location>
        <begin position="298"/>
        <end position="318"/>
    </location>
</feature>
<dbReference type="SMART" id="SM00342">
    <property type="entry name" value="HTH_ARAC"/>
    <property type="match status" value="1"/>
</dbReference>
<evidence type="ECO:0000256" key="2">
    <source>
        <dbReference type="ARBA" id="ARBA00023125"/>
    </source>
</evidence>
<gene>
    <name evidence="6" type="ORF">M5X16_23150</name>
    <name evidence="7" type="ORF">PC41400_13960</name>
</gene>
<feature type="domain" description="HTH araC/xylS-type" evidence="5">
    <location>
        <begin position="661"/>
        <end position="759"/>
    </location>
</feature>
<keyword evidence="9" id="KW-1185">Reference proteome</keyword>
<proteinExistence type="predicted"/>
<dbReference type="PROSITE" id="PS01124">
    <property type="entry name" value="HTH_ARAC_FAMILY_2"/>
    <property type="match status" value="1"/>
</dbReference>
<organism evidence="7 8">
    <name type="scientific">Paenibacillus chitinolyticus</name>
    <dbReference type="NCBI Taxonomy" id="79263"/>
    <lineage>
        <taxon>Bacteria</taxon>
        <taxon>Bacillati</taxon>
        <taxon>Bacillota</taxon>
        <taxon>Bacilli</taxon>
        <taxon>Bacillales</taxon>
        <taxon>Paenibacillaceae</taxon>
        <taxon>Paenibacillus</taxon>
    </lineage>
</organism>
<keyword evidence="2" id="KW-0238">DNA-binding</keyword>
<dbReference type="SUPFAM" id="SSF46689">
    <property type="entry name" value="Homeodomain-like"/>
    <property type="match status" value="2"/>
</dbReference>
<dbReference type="InterPro" id="IPR009057">
    <property type="entry name" value="Homeodomain-like_sf"/>
</dbReference>
<evidence type="ECO:0000256" key="1">
    <source>
        <dbReference type="ARBA" id="ARBA00023015"/>
    </source>
</evidence>
<evidence type="ECO:0000256" key="4">
    <source>
        <dbReference type="SAM" id="Phobius"/>
    </source>
</evidence>
<protein>
    <submittedName>
        <fullName evidence="7">AraC family transcriptional regulator</fullName>
    </submittedName>
    <submittedName>
        <fullName evidence="6">Helix-turn-helix domain-containing protein</fullName>
    </submittedName>
</protein>
<dbReference type="Pfam" id="PF17853">
    <property type="entry name" value="GGDEF_2"/>
    <property type="match status" value="1"/>
</dbReference>
<evidence type="ECO:0000313" key="6">
    <source>
        <dbReference type="EMBL" id="MCY9598655.1"/>
    </source>
</evidence>
<name>A0A410WWR3_9BACL</name>
<keyword evidence="1" id="KW-0805">Transcription regulation</keyword>
<dbReference type="Gene3D" id="1.10.10.60">
    <property type="entry name" value="Homeodomain-like"/>
    <property type="match status" value="2"/>
</dbReference>
<evidence type="ECO:0000313" key="8">
    <source>
        <dbReference type="Proteomes" id="UP000288943"/>
    </source>
</evidence>
<keyword evidence="3" id="KW-0804">Transcription</keyword>
<keyword evidence="4" id="KW-1133">Transmembrane helix</keyword>
<dbReference type="InterPro" id="IPR018062">
    <property type="entry name" value="HTH_AraC-typ_CS"/>
</dbReference>
<dbReference type="OrthoDB" id="2496058at2"/>
<dbReference type="InterPro" id="IPR041522">
    <property type="entry name" value="CdaR_GGDEF"/>
</dbReference>
<dbReference type="Pfam" id="PF12833">
    <property type="entry name" value="HTH_18"/>
    <property type="match status" value="1"/>
</dbReference>
<evidence type="ECO:0000313" key="7">
    <source>
        <dbReference type="EMBL" id="QAV18722.1"/>
    </source>
</evidence>
<dbReference type="GO" id="GO:0003700">
    <property type="term" value="F:DNA-binding transcription factor activity"/>
    <property type="evidence" value="ECO:0007669"/>
    <property type="project" value="InterPro"/>
</dbReference>
<sequence>MIPIPRPRSFRIALFWRHFANYFVVILIPVIVACTLAHFLVVSLIEKDAQKLNRVIMSRFSEQTDTAFNSLKTNMINMLSTSNIRSLLKEAGDLSGENTQRMELIHALREQLIKLQSDELVTKAYLVFAHHDLVIDVDTYTDKSYYFDFRYPMGAEEKAAYLAKFTNKKMMEFTEPKPDGSALSALMSYPFNTNVPEVYLVVDVSRDKLQRLINIRENWVAGTAIVGSRGEIISSNGVVSDGISRIPSPLAADSGESKFLITNDKAISLVKSGFDDTSYYLSLVDLPTLMKPAHLTRLISWIFLAFFIVVGSFVSYYLSRRMYRPILEIKEGLKSHRSAQVLQMRSDGNDYDVIKRFSQLIISENKQLNQRVTGMFPIVQEHFVTKILLGEYRDALSIETYAGEIGFTYTKKAARTVLGIALHYDPDVYGRLSETSKSFLMAELKERILQLVPSTIWLCGIKSDLLVCVIQKDPFLSRSPEEEANLIRAALQLYGSYFKATIGIGRTVYGIEELHLSYEQAVSVLQRRGLNANVEICSGQSALDSTQCDTFLSVQEVGRILNRCKTRDYDKLLQSAYEMVEEAVRKNATAVQIKYLCTDILNTWVRAVETERKDFNVPFYAGLFDKVNACMTLEEVKRCFREFHELLFQPAKGDERAGKFTDILAYIHEHYDEELSIEQFANSMNMSVGHFSRTFKEEVGEKYVEYIAKYRLVKAKELLLQTDLKMDDIAEKVGYWGRNSFIRMFRKYEGITPAKYRTIHQ</sequence>
<dbReference type="PANTHER" id="PTHR43280">
    <property type="entry name" value="ARAC-FAMILY TRANSCRIPTIONAL REGULATOR"/>
    <property type="match status" value="1"/>
</dbReference>
<dbReference type="EMBL" id="CP026520">
    <property type="protein sequence ID" value="QAV18722.1"/>
    <property type="molecule type" value="Genomic_DNA"/>
</dbReference>
<accession>A0A410WWR3</accession>
<reference evidence="7 8" key="1">
    <citation type="submission" date="2018-01" db="EMBL/GenBank/DDBJ databases">
        <title>The whole genome sequencing and assembly of Paenibacillus chitinolyticus KCCM 41400 strain.</title>
        <authorList>
            <person name="Kim J.-Y."/>
            <person name="Park M.-K."/>
            <person name="Lee Y.-J."/>
            <person name="Yi H."/>
            <person name="Bahn Y.-S."/>
            <person name="Kim J.F."/>
            <person name="Lee D.-W."/>
        </authorList>
    </citation>
    <scope>NUCLEOTIDE SEQUENCE [LARGE SCALE GENOMIC DNA]</scope>
    <source>
        <strain evidence="7 8">KCCM 41400</strain>
    </source>
</reference>
<dbReference type="PANTHER" id="PTHR43280:SF28">
    <property type="entry name" value="HTH-TYPE TRANSCRIPTIONAL ACTIVATOR RHAS"/>
    <property type="match status" value="1"/>
</dbReference>
<evidence type="ECO:0000256" key="3">
    <source>
        <dbReference type="ARBA" id="ARBA00023163"/>
    </source>
</evidence>
<keyword evidence="4" id="KW-0812">Transmembrane</keyword>